<feature type="transmembrane region" description="Helical" evidence="2">
    <location>
        <begin position="185"/>
        <end position="207"/>
    </location>
</feature>
<keyword evidence="2" id="KW-1133">Transmembrane helix</keyword>
<reference evidence="3 4" key="1">
    <citation type="journal article" date="2015" name="Genome Biol. Evol.">
        <title>Comparative Genomics of a Bacterivorous Green Alga Reveals Evolutionary Causalities and Consequences of Phago-Mixotrophic Mode of Nutrition.</title>
        <authorList>
            <person name="Burns J.A."/>
            <person name="Paasch A."/>
            <person name="Narechania A."/>
            <person name="Kim E."/>
        </authorList>
    </citation>
    <scope>NUCLEOTIDE SEQUENCE [LARGE SCALE GENOMIC DNA]</scope>
    <source>
        <strain evidence="3 4">PLY_AMNH</strain>
    </source>
</reference>
<keyword evidence="2" id="KW-0472">Membrane</keyword>
<dbReference type="EMBL" id="LGRX02004785">
    <property type="protein sequence ID" value="KAK3279581.1"/>
    <property type="molecule type" value="Genomic_DNA"/>
</dbReference>
<accession>A0AAE0GK75</accession>
<feature type="compositionally biased region" description="Basic and acidic residues" evidence="1">
    <location>
        <begin position="129"/>
        <end position="138"/>
    </location>
</feature>
<dbReference type="AlphaFoldDB" id="A0AAE0GK75"/>
<feature type="region of interest" description="Disordered" evidence="1">
    <location>
        <begin position="1"/>
        <end position="33"/>
    </location>
</feature>
<organism evidence="3 4">
    <name type="scientific">Cymbomonas tetramitiformis</name>
    <dbReference type="NCBI Taxonomy" id="36881"/>
    <lineage>
        <taxon>Eukaryota</taxon>
        <taxon>Viridiplantae</taxon>
        <taxon>Chlorophyta</taxon>
        <taxon>Pyramimonadophyceae</taxon>
        <taxon>Pyramimonadales</taxon>
        <taxon>Pyramimonadaceae</taxon>
        <taxon>Cymbomonas</taxon>
    </lineage>
</organism>
<feature type="region of interest" description="Disordered" evidence="1">
    <location>
        <begin position="103"/>
        <end position="149"/>
    </location>
</feature>
<sequence>MKYQEPPLLVGESSSREETPEPQSRCATPGSAKRGVPEEFFNHVRTEFQSCDTGSGFGRQELIKFFEHLDLQEASGLPGFMLYVTGVILHFLTKLKISEKEQTAMKRPAAQSEAAGKSSKSLINRHRHVQDGRKRLNEDPGESTRAMPKDIDMGIGITTSSLQQNESRSLMVYEGVKQTTYSGLLFLRAFLASGVAALLIHAAWAHVTDPADRLLPS</sequence>
<evidence type="ECO:0000313" key="3">
    <source>
        <dbReference type="EMBL" id="KAK3279581.1"/>
    </source>
</evidence>
<proteinExistence type="predicted"/>
<comment type="caution">
    <text evidence="3">The sequence shown here is derived from an EMBL/GenBank/DDBJ whole genome shotgun (WGS) entry which is preliminary data.</text>
</comment>
<keyword evidence="2" id="KW-0812">Transmembrane</keyword>
<name>A0AAE0GK75_9CHLO</name>
<evidence type="ECO:0000256" key="2">
    <source>
        <dbReference type="SAM" id="Phobius"/>
    </source>
</evidence>
<evidence type="ECO:0000313" key="4">
    <source>
        <dbReference type="Proteomes" id="UP001190700"/>
    </source>
</evidence>
<dbReference type="Proteomes" id="UP001190700">
    <property type="component" value="Unassembled WGS sequence"/>
</dbReference>
<keyword evidence="4" id="KW-1185">Reference proteome</keyword>
<feature type="transmembrane region" description="Helical" evidence="2">
    <location>
        <begin position="80"/>
        <end position="97"/>
    </location>
</feature>
<gene>
    <name evidence="3" type="ORF">CYMTET_12541</name>
</gene>
<evidence type="ECO:0000256" key="1">
    <source>
        <dbReference type="SAM" id="MobiDB-lite"/>
    </source>
</evidence>
<protein>
    <submittedName>
        <fullName evidence="3">Uncharacterized protein</fullName>
    </submittedName>
</protein>